<gene>
    <name evidence="7" type="ORF">AE618_15240</name>
</gene>
<dbReference type="GO" id="GO:0016491">
    <property type="term" value="F:oxidoreductase activity"/>
    <property type="evidence" value="ECO:0007669"/>
    <property type="project" value="UniProtKB-KW"/>
</dbReference>
<evidence type="ECO:0000256" key="4">
    <source>
        <dbReference type="ARBA" id="ARBA00022643"/>
    </source>
</evidence>
<keyword evidence="3" id="KW-0285">Flavoprotein</keyword>
<keyword evidence="8" id="KW-1185">Reference proteome</keyword>
<sequence>MAEDDLTTVSARTVEQAITSRRAIRAFLPDPIDPALVRRLIEVAARAPSGTNMQPWKLRVIGPDTRERLEAALIAALDSPDLPAEEEYRYYPERLREPYLSRRRKVGWDLYGLLGVTKGDIEGMKRQSAANLRFFGAPVALMLTVDRDLEIGSWLDLGMFVQSLLIAAQGNGLQSCPQAIFARFHPVVRRELSIPESEVVVCGIAIGHADPDAPQNALVPEREPVEGFTTWLD</sequence>
<keyword evidence="5" id="KW-0560">Oxidoreductase</keyword>
<dbReference type="CDD" id="cd02136">
    <property type="entry name" value="PnbA_NfnB-like"/>
    <property type="match status" value="1"/>
</dbReference>
<dbReference type="SUPFAM" id="SSF55469">
    <property type="entry name" value="FMN-dependent nitroreductase-like"/>
    <property type="match status" value="1"/>
</dbReference>
<comment type="similarity">
    <text evidence="2">Belongs to the nitroreductase family.</text>
</comment>
<keyword evidence="4" id="KW-0288">FMN</keyword>
<dbReference type="PANTHER" id="PTHR43673">
    <property type="entry name" value="NAD(P)H NITROREDUCTASE YDGI-RELATED"/>
    <property type="match status" value="1"/>
</dbReference>
<dbReference type="EMBL" id="LGSZ01000047">
    <property type="protein sequence ID" value="KPH79917.1"/>
    <property type="molecule type" value="Genomic_DNA"/>
</dbReference>
<evidence type="ECO:0000313" key="8">
    <source>
        <dbReference type="Proteomes" id="UP000037822"/>
    </source>
</evidence>
<dbReference type="Proteomes" id="UP000037822">
    <property type="component" value="Unassembled WGS sequence"/>
</dbReference>
<evidence type="ECO:0000313" key="7">
    <source>
        <dbReference type="EMBL" id="KPH79917.1"/>
    </source>
</evidence>
<evidence type="ECO:0000256" key="5">
    <source>
        <dbReference type="ARBA" id="ARBA00023002"/>
    </source>
</evidence>
<accession>A0A0N1FGX1</accession>
<dbReference type="InterPro" id="IPR000415">
    <property type="entry name" value="Nitroreductase-like"/>
</dbReference>
<dbReference type="RefSeq" id="WP_054209917.1">
    <property type="nucleotide sequence ID" value="NZ_LGSZ01000047.1"/>
</dbReference>
<dbReference type="OrthoDB" id="9802510at2"/>
<comment type="caution">
    <text evidence="7">The sequence shown here is derived from an EMBL/GenBank/DDBJ whole genome shotgun (WGS) entry which is preliminary data.</text>
</comment>
<dbReference type="PANTHER" id="PTHR43673:SF2">
    <property type="entry name" value="NITROREDUCTASE"/>
    <property type="match status" value="1"/>
</dbReference>
<evidence type="ECO:0000256" key="3">
    <source>
        <dbReference type="ARBA" id="ARBA00022630"/>
    </source>
</evidence>
<evidence type="ECO:0000256" key="1">
    <source>
        <dbReference type="ARBA" id="ARBA00001917"/>
    </source>
</evidence>
<dbReference type="AlphaFoldDB" id="A0A0N1FGX1"/>
<dbReference type="Gene3D" id="3.40.109.10">
    <property type="entry name" value="NADH Oxidase"/>
    <property type="match status" value="1"/>
</dbReference>
<dbReference type="PATRIC" id="fig|1526658.3.peg.4418"/>
<reference evidence="7 8" key="1">
    <citation type="submission" date="2015-07" db="EMBL/GenBank/DDBJ databases">
        <title>Whole genome sequencing of Bosea vaviloviae isolated from cave pool.</title>
        <authorList>
            <person name="Tan N.E.H."/>
            <person name="Lee Y.P."/>
            <person name="Gan H.M."/>
            <person name="Barton H."/>
            <person name="Savka M.A."/>
        </authorList>
    </citation>
    <scope>NUCLEOTIDE SEQUENCE [LARGE SCALE GENOMIC DNA]</scope>
    <source>
        <strain evidence="7 8">SD260</strain>
    </source>
</reference>
<name>A0A0N1FGX1_9HYPH</name>
<feature type="domain" description="Nitroreductase" evidence="6">
    <location>
        <begin position="18"/>
        <end position="208"/>
    </location>
</feature>
<organism evidence="7 8">
    <name type="scientific">Bosea vaviloviae</name>
    <dbReference type="NCBI Taxonomy" id="1526658"/>
    <lineage>
        <taxon>Bacteria</taxon>
        <taxon>Pseudomonadati</taxon>
        <taxon>Pseudomonadota</taxon>
        <taxon>Alphaproteobacteria</taxon>
        <taxon>Hyphomicrobiales</taxon>
        <taxon>Boseaceae</taxon>
        <taxon>Bosea</taxon>
    </lineage>
</organism>
<evidence type="ECO:0000256" key="2">
    <source>
        <dbReference type="ARBA" id="ARBA00007118"/>
    </source>
</evidence>
<protein>
    <recommendedName>
        <fullName evidence="6">Nitroreductase domain-containing protein</fullName>
    </recommendedName>
</protein>
<proteinExistence type="inferred from homology"/>
<evidence type="ECO:0000259" key="6">
    <source>
        <dbReference type="Pfam" id="PF00881"/>
    </source>
</evidence>
<comment type="cofactor">
    <cofactor evidence="1">
        <name>FMN</name>
        <dbReference type="ChEBI" id="CHEBI:58210"/>
    </cofactor>
</comment>
<dbReference type="Pfam" id="PF00881">
    <property type="entry name" value="Nitroreductase"/>
    <property type="match status" value="1"/>
</dbReference>
<dbReference type="InterPro" id="IPR029479">
    <property type="entry name" value="Nitroreductase"/>
</dbReference>